<keyword evidence="4" id="KW-0269">Exonuclease</keyword>
<feature type="domain" description="Exonuclease VII large subunit C-terminal" evidence="5">
    <location>
        <begin position="140"/>
        <end position="230"/>
    </location>
</feature>
<feature type="non-terminal residue" evidence="7">
    <location>
        <position position="230"/>
    </location>
</feature>
<dbReference type="GO" id="GO:0003676">
    <property type="term" value="F:nucleic acid binding"/>
    <property type="evidence" value="ECO:0007669"/>
    <property type="project" value="InterPro"/>
</dbReference>
<dbReference type="PANTHER" id="PTHR30008">
    <property type="entry name" value="EXODEOXYRIBONUCLEASE 7 LARGE SUBUNIT"/>
    <property type="match status" value="1"/>
</dbReference>
<dbReference type="GO" id="GO:0009318">
    <property type="term" value="C:exodeoxyribonuclease VII complex"/>
    <property type="evidence" value="ECO:0007669"/>
    <property type="project" value="InterPro"/>
</dbReference>
<organism evidence="7">
    <name type="scientific">marine metagenome</name>
    <dbReference type="NCBI Taxonomy" id="408172"/>
    <lineage>
        <taxon>unclassified sequences</taxon>
        <taxon>metagenomes</taxon>
        <taxon>ecological metagenomes</taxon>
    </lineage>
</organism>
<feature type="non-terminal residue" evidence="7">
    <location>
        <position position="1"/>
    </location>
</feature>
<keyword evidence="2" id="KW-0540">Nuclease</keyword>
<evidence type="ECO:0000259" key="5">
    <source>
        <dbReference type="Pfam" id="PF02601"/>
    </source>
</evidence>
<dbReference type="InterPro" id="IPR003753">
    <property type="entry name" value="Exonuc_VII_L"/>
</dbReference>
<evidence type="ECO:0000259" key="6">
    <source>
        <dbReference type="Pfam" id="PF13742"/>
    </source>
</evidence>
<feature type="domain" description="OB-fold nucleic acid binding" evidence="6">
    <location>
        <begin position="24"/>
        <end position="117"/>
    </location>
</feature>
<dbReference type="Pfam" id="PF02601">
    <property type="entry name" value="Exonuc_VII_L"/>
    <property type="match status" value="1"/>
</dbReference>
<dbReference type="InterPro" id="IPR020579">
    <property type="entry name" value="Exonuc_VII_lsu_C"/>
</dbReference>
<name>A0A382UVF3_9ZZZZ</name>
<dbReference type="CDD" id="cd04489">
    <property type="entry name" value="ExoVII_LU_OBF"/>
    <property type="match status" value="1"/>
</dbReference>
<evidence type="ECO:0000256" key="1">
    <source>
        <dbReference type="ARBA" id="ARBA00022490"/>
    </source>
</evidence>
<evidence type="ECO:0000256" key="2">
    <source>
        <dbReference type="ARBA" id="ARBA00022722"/>
    </source>
</evidence>
<evidence type="ECO:0000313" key="7">
    <source>
        <dbReference type="EMBL" id="SVD38242.1"/>
    </source>
</evidence>
<dbReference type="InterPro" id="IPR025824">
    <property type="entry name" value="OB-fold_nuc-bd_dom"/>
</dbReference>
<gene>
    <name evidence="7" type="ORF">METZ01_LOCUS391096</name>
</gene>
<dbReference type="Pfam" id="PF13742">
    <property type="entry name" value="tRNA_anti_2"/>
    <property type="match status" value="1"/>
</dbReference>
<accession>A0A382UVF3</accession>
<dbReference type="GO" id="GO:0006308">
    <property type="term" value="P:DNA catabolic process"/>
    <property type="evidence" value="ECO:0007669"/>
    <property type="project" value="InterPro"/>
</dbReference>
<proteinExistence type="predicted"/>
<dbReference type="PANTHER" id="PTHR30008:SF0">
    <property type="entry name" value="EXODEOXYRIBONUCLEASE 7 LARGE SUBUNIT"/>
    <property type="match status" value="1"/>
</dbReference>
<evidence type="ECO:0000256" key="4">
    <source>
        <dbReference type="ARBA" id="ARBA00022839"/>
    </source>
</evidence>
<protein>
    <submittedName>
        <fullName evidence="7">Uncharacterized protein</fullName>
    </submittedName>
</protein>
<dbReference type="NCBIfam" id="TIGR00237">
    <property type="entry name" value="xseA"/>
    <property type="match status" value="1"/>
</dbReference>
<keyword evidence="3" id="KW-0378">Hydrolase</keyword>
<evidence type="ECO:0000256" key="3">
    <source>
        <dbReference type="ARBA" id="ARBA00022801"/>
    </source>
</evidence>
<dbReference type="GO" id="GO:0008855">
    <property type="term" value="F:exodeoxyribonuclease VII activity"/>
    <property type="evidence" value="ECO:0007669"/>
    <property type="project" value="InterPro"/>
</dbReference>
<keyword evidence="1" id="KW-0963">Cytoplasm</keyword>
<sequence length="230" mass="26012">VIRKSQSQWDFGELFPTEQTRDVLTVSELTNRVKRELENQIGQVWVEGEITNLRAQASGHMYFSIKDESTQLSCVLFRGTRAPQRELMEDGQKVVLHGDLTVYEPRGQYQLIVQKVELQGVGELQAKFEKLKLKLKAEGLFVPEAKKEIPPYPERLGIVTSLNGAALRDVLHVIRRRQPSMQIVLVASRVQGQGAEDEIAKGIQQLNKWSERQPLDLVLITRGGGSLEDL</sequence>
<dbReference type="EMBL" id="UINC01147111">
    <property type="protein sequence ID" value="SVD38242.1"/>
    <property type="molecule type" value="Genomic_DNA"/>
</dbReference>
<dbReference type="AlphaFoldDB" id="A0A382UVF3"/>
<reference evidence="7" key="1">
    <citation type="submission" date="2018-05" db="EMBL/GenBank/DDBJ databases">
        <authorList>
            <person name="Lanie J.A."/>
            <person name="Ng W.-L."/>
            <person name="Kazmierczak K.M."/>
            <person name="Andrzejewski T.M."/>
            <person name="Davidsen T.M."/>
            <person name="Wayne K.J."/>
            <person name="Tettelin H."/>
            <person name="Glass J.I."/>
            <person name="Rusch D."/>
            <person name="Podicherti R."/>
            <person name="Tsui H.-C.T."/>
            <person name="Winkler M.E."/>
        </authorList>
    </citation>
    <scope>NUCLEOTIDE SEQUENCE</scope>
</reference>